<organism evidence="1">
    <name type="scientific">Physcomitrium patens</name>
    <name type="common">Spreading-leaved earth moss</name>
    <name type="synonym">Physcomitrella patens</name>
    <dbReference type="NCBI Taxonomy" id="3218"/>
    <lineage>
        <taxon>Eukaryota</taxon>
        <taxon>Viridiplantae</taxon>
        <taxon>Streptophyta</taxon>
        <taxon>Embryophyta</taxon>
        <taxon>Bryophyta</taxon>
        <taxon>Bryophytina</taxon>
        <taxon>Bryopsida</taxon>
        <taxon>Funariidae</taxon>
        <taxon>Funariales</taxon>
        <taxon>Funariaceae</taxon>
        <taxon>Physcomitrium</taxon>
    </lineage>
</organism>
<evidence type="ECO:0000313" key="1">
    <source>
        <dbReference type="EMBL" id="PNR52663.1"/>
    </source>
</evidence>
<reference evidence="1 3" key="2">
    <citation type="journal article" date="2018" name="Plant J.">
        <title>The Physcomitrella patens chromosome-scale assembly reveals moss genome structure and evolution.</title>
        <authorList>
            <person name="Lang D."/>
            <person name="Ullrich K.K."/>
            <person name="Murat F."/>
            <person name="Fuchs J."/>
            <person name="Jenkins J."/>
            <person name="Haas F.B."/>
            <person name="Piednoel M."/>
            <person name="Gundlach H."/>
            <person name="Van Bel M."/>
            <person name="Meyberg R."/>
            <person name="Vives C."/>
            <person name="Morata J."/>
            <person name="Symeonidi A."/>
            <person name="Hiss M."/>
            <person name="Muchero W."/>
            <person name="Kamisugi Y."/>
            <person name="Saleh O."/>
            <person name="Blanc G."/>
            <person name="Decker E.L."/>
            <person name="van Gessel N."/>
            <person name="Grimwood J."/>
            <person name="Hayes R.D."/>
            <person name="Graham S.W."/>
            <person name="Gunter L.E."/>
            <person name="McDaniel S.F."/>
            <person name="Hoernstein S.N.W."/>
            <person name="Larsson A."/>
            <person name="Li F.W."/>
            <person name="Perroud P.F."/>
            <person name="Phillips J."/>
            <person name="Ranjan P."/>
            <person name="Rokshar D.S."/>
            <person name="Rothfels C.J."/>
            <person name="Schneider L."/>
            <person name="Shu S."/>
            <person name="Stevenson D.W."/>
            <person name="Thummler F."/>
            <person name="Tillich M."/>
            <person name="Villarreal Aguilar J.C."/>
            <person name="Widiez T."/>
            <person name="Wong G.K."/>
            <person name="Wymore A."/>
            <person name="Zhang Y."/>
            <person name="Zimmer A.D."/>
            <person name="Quatrano R.S."/>
            <person name="Mayer K.F.X."/>
            <person name="Goodstein D."/>
            <person name="Casacuberta J.M."/>
            <person name="Vandepoele K."/>
            <person name="Reski R."/>
            <person name="Cuming A.C."/>
            <person name="Tuskan G.A."/>
            <person name="Maumus F."/>
            <person name="Salse J."/>
            <person name="Schmutz J."/>
            <person name="Rensing S.A."/>
        </authorList>
    </citation>
    <scope>NUCLEOTIDE SEQUENCE [LARGE SCALE GENOMIC DNA]</scope>
    <source>
        <strain evidence="2 3">cv. Gransden 2004</strain>
    </source>
</reference>
<evidence type="ECO:0000313" key="3">
    <source>
        <dbReference type="Proteomes" id="UP000006727"/>
    </source>
</evidence>
<gene>
    <name evidence="1" type="ORF">PHYPA_009037</name>
</gene>
<reference evidence="1 3" key="1">
    <citation type="journal article" date="2008" name="Science">
        <title>The Physcomitrella genome reveals evolutionary insights into the conquest of land by plants.</title>
        <authorList>
            <person name="Rensing S."/>
            <person name="Lang D."/>
            <person name="Zimmer A."/>
            <person name="Terry A."/>
            <person name="Salamov A."/>
            <person name="Shapiro H."/>
            <person name="Nishiyama T."/>
            <person name="Perroud P.-F."/>
            <person name="Lindquist E."/>
            <person name="Kamisugi Y."/>
            <person name="Tanahashi T."/>
            <person name="Sakakibara K."/>
            <person name="Fujita T."/>
            <person name="Oishi K."/>
            <person name="Shin-I T."/>
            <person name="Kuroki Y."/>
            <person name="Toyoda A."/>
            <person name="Suzuki Y."/>
            <person name="Hashimoto A."/>
            <person name="Yamaguchi K."/>
            <person name="Sugano A."/>
            <person name="Kohara Y."/>
            <person name="Fujiyama A."/>
            <person name="Anterola A."/>
            <person name="Aoki S."/>
            <person name="Ashton N."/>
            <person name="Barbazuk W.B."/>
            <person name="Barker E."/>
            <person name="Bennetzen J."/>
            <person name="Bezanilla M."/>
            <person name="Blankenship R."/>
            <person name="Cho S.H."/>
            <person name="Dutcher S."/>
            <person name="Estelle M."/>
            <person name="Fawcett J.A."/>
            <person name="Gundlach H."/>
            <person name="Hanada K."/>
            <person name="Heyl A."/>
            <person name="Hicks K.A."/>
            <person name="Hugh J."/>
            <person name="Lohr M."/>
            <person name="Mayer K."/>
            <person name="Melkozernov A."/>
            <person name="Murata T."/>
            <person name="Nelson D."/>
            <person name="Pils B."/>
            <person name="Prigge M."/>
            <person name="Reiss B."/>
            <person name="Renner T."/>
            <person name="Rombauts S."/>
            <person name="Rushton P."/>
            <person name="Sanderfoot A."/>
            <person name="Schween G."/>
            <person name="Shiu S.-H."/>
            <person name="Stueber K."/>
            <person name="Theodoulou F.L."/>
            <person name="Tu H."/>
            <person name="Van de Peer Y."/>
            <person name="Verrier P.J."/>
            <person name="Waters E."/>
            <person name="Wood A."/>
            <person name="Yang L."/>
            <person name="Cove D."/>
            <person name="Cuming A."/>
            <person name="Hasebe M."/>
            <person name="Lucas S."/>
            <person name="Mishler D.B."/>
            <person name="Reski R."/>
            <person name="Grigoriev I."/>
            <person name="Quatrano R.S."/>
            <person name="Boore J.L."/>
        </authorList>
    </citation>
    <scope>NUCLEOTIDE SEQUENCE [LARGE SCALE GENOMIC DNA]</scope>
    <source>
        <strain evidence="2 3">cv. Gransden 2004</strain>
    </source>
</reference>
<accession>A0A2K1KFX2</accession>
<dbReference type="EnsemblPlants" id="Pp3c6_16501V3.1">
    <property type="protein sequence ID" value="PAC:32978418.CDS.1"/>
    <property type="gene ID" value="Pp3c6_16501"/>
</dbReference>
<dbReference type="AlphaFoldDB" id="A0A2K1KFX2"/>
<sequence length="133" mass="14905">MVCLTIKFKIQFSKGVPWSAHSPSIALTWGAGPVETTQTVLQIRFGLTPEHASCRFVCLDAYGAPFSPEHGDLSCGAVKMFKLVTLLHEVLENCEVSSCWKGSTTCRLCRFREKKRGVMMLADMFTVRMRCPR</sequence>
<protein>
    <submittedName>
        <fullName evidence="1 2">Uncharacterized protein</fullName>
    </submittedName>
</protein>
<dbReference type="Proteomes" id="UP000006727">
    <property type="component" value="Chromosome 6"/>
</dbReference>
<proteinExistence type="predicted"/>
<dbReference type="Gramene" id="Pp3c6_16501V3.1">
    <property type="protein sequence ID" value="PAC:32978418.CDS.1"/>
    <property type="gene ID" value="Pp3c6_16501"/>
</dbReference>
<keyword evidence="3" id="KW-1185">Reference proteome</keyword>
<evidence type="ECO:0000313" key="2">
    <source>
        <dbReference type="EnsemblPlants" id="PAC:32978418.CDS.1"/>
    </source>
</evidence>
<name>A0A2K1KFX2_PHYPA</name>
<dbReference type="EMBL" id="ABEU02000006">
    <property type="protein sequence ID" value="PNR52663.1"/>
    <property type="molecule type" value="Genomic_DNA"/>
</dbReference>
<reference evidence="2" key="3">
    <citation type="submission" date="2020-12" db="UniProtKB">
        <authorList>
            <consortium name="EnsemblPlants"/>
        </authorList>
    </citation>
    <scope>IDENTIFICATION</scope>
</reference>
<dbReference type="InParanoid" id="A0A2K1KFX2"/>